<accession>A0A835Z9C9</accession>
<evidence type="ECO:0000259" key="2">
    <source>
        <dbReference type="Pfam" id="PF00501"/>
    </source>
</evidence>
<feature type="transmembrane region" description="Helical" evidence="1">
    <location>
        <begin position="101"/>
        <end position="121"/>
    </location>
</feature>
<reference evidence="3" key="1">
    <citation type="submission" date="2021-02" db="EMBL/GenBank/DDBJ databases">
        <title>First Annotated Genome of the Yellow-green Alga Tribonema minus.</title>
        <authorList>
            <person name="Mahan K.M."/>
        </authorList>
    </citation>
    <scope>NUCLEOTIDE SEQUENCE</scope>
    <source>
        <strain evidence="3">UTEX B ZZ1240</strain>
    </source>
</reference>
<feature type="domain" description="AMP-dependent synthetase/ligase" evidence="2">
    <location>
        <begin position="7"/>
        <end position="117"/>
    </location>
</feature>
<dbReference type="Proteomes" id="UP000664859">
    <property type="component" value="Unassembled WGS sequence"/>
</dbReference>
<dbReference type="AlphaFoldDB" id="A0A835Z9C9"/>
<dbReference type="PANTHER" id="PTHR22754">
    <property type="entry name" value="DISCO-INTERACTING PROTEIN 2 DIP2 -RELATED"/>
    <property type="match status" value="1"/>
</dbReference>
<comment type="caution">
    <text evidence="3">The sequence shown here is derived from an EMBL/GenBank/DDBJ whole genome shotgun (WGS) entry which is preliminary data.</text>
</comment>
<keyword evidence="4" id="KW-1185">Reference proteome</keyword>
<dbReference type="EMBL" id="JAFCMP010000118">
    <property type="protein sequence ID" value="KAG5185884.1"/>
    <property type="molecule type" value="Genomic_DNA"/>
</dbReference>
<name>A0A835Z9C9_9STRA</name>
<sequence length="124" mass="12923">RSVLEALDHWAAATPSKAVFIFLDDQGNSTCTHTFLSLQAASRSVADHLTGPLQLRKGDRALLVYPPSLDFIVAFLGCLAAGIVAVPVYPPDPSKLRQDLVAFAAVAASSGASVALTSSAYSHA</sequence>
<feature type="transmembrane region" description="Helical" evidence="1">
    <location>
        <begin position="71"/>
        <end position="89"/>
    </location>
</feature>
<dbReference type="PANTHER" id="PTHR22754:SF32">
    <property type="entry name" value="DISCO-INTERACTING PROTEIN 2"/>
    <property type="match status" value="1"/>
</dbReference>
<keyword evidence="1" id="KW-0472">Membrane</keyword>
<dbReference type="Gene3D" id="3.40.50.12780">
    <property type="entry name" value="N-terminal domain of ligase-like"/>
    <property type="match status" value="1"/>
</dbReference>
<evidence type="ECO:0000313" key="4">
    <source>
        <dbReference type="Proteomes" id="UP000664859"/>
    </source>
</evidence>
<dbReference type="InterPro" id="IPR042099">
    <property type="entry name" value="ANL_N_sf"/>
</dbReference>
<dbReference type="SUPFAM" id="SSF56801">
    <property type="entry name" value="Acetyl-CoA synthetase-like"/>
    <property type="match status" value="1"/>
</dbReference>
<protein>
    <recommendedName>
        <fullName evidence="2">AMP-dependent synthetase/ligase domain-containing protein</fullName>
    </recommendedName>
</protein>
<keyword evidence="1" id="KW-0812">Transmembrane</keyword>
<dbReference type="Pfam" id="PF00501">
    <property type="entry name" value="AMP-binding"/>
    <property type="match status" value="1"/>
</dbReference>
<feature type="non-terminal residue" evidence="3">
    <location>
        <position position="124"/>
    </location>
</feature>
<proteinExistence type="predicted"/>
<dbReference type="InterPro" id="IPR000873">
    <property type="entry name" value="AMP-dep_synth/lig_dom"/>
</dbReference>
<keyword evidence="1" id="KW-1133">Transmembrane helix</keyword>
<dbReference type="OrthoDB" id="64063at2759"/>
<evidence type="ECO:0000313" key="3">
    <source>
        <dbReference type="EMBL" id="KAG5185884.1"/>
    </source>
</evidence>
<organism evidence="3 4">
    <name type="scientific">Tribonema minus</name>
    <dbReference type="NCBI Taxonomy" id="303371"/>
    <lineage>
        <taxon>Eukaryota</taxon>
        <taxon>Sar</taxon>
        <taxon>Stramenopiles</taxon>
        <taxon>Ochrophyta</taxon>
        <taxon>PX clade</taxon>
        <taxon>Xanthophyceae</taxon>
        <taxon>Tribonematales</taxon>
        <taxon>Tribonemataceae</taxon>
        <taxon>Tribonema</taxon>
    </lineage>
</organism>
<gene>
    <name evidence="3" type="ORF">JKP88DRAFT_132460</name>
</gene>
<evidence type="ECO:0000256" key="1">
    <source>
        <dbReference type="SAM" id="Phobius"/>
    </source>
</evidence>
<feature type="non-terminal residue" evidence="3">
    <location>
        <position position="1"/>
    </location>
</feature>